<evidence type="ECO:0000313" key="3">
    <source>
        <dbReference type="EMBL" id="QTC48494.1"/>
    </source>
</evidence>
<evidence type="ECO:0000256" key="1">
    <source>
        <dbReference type="PROSITE-ProRule" id="PRU00169"/>
    </source>
</evidence>
<accession>A0A8A4K9Y5</accession>
<dbReference type="Gene3D" id="3.40.50.2300">
    <property type="match status" value="1"/>
</dbReference>
<gene>
    <name evidence="3" type="ORF">H0Z12_22175</name>
</gene>
<comment type="caution">
    <text evidence="1">Lacks conserved residue(s) required for the propagation of feature annotation.</text>
</comment>
<name>A0A8A4K9Y5_PANAN</name>
<dbReference type="Pfam" id="PF08667">
    <property type="entry name" value="BetR"/>
    <property type="match status" value="1"/>
</dbReference>
<dbReference type="Proteomes" id="UP000663901">
    <property type="component" value="Plasmid pOC5aB"/>
</dbReference>
<geneLocation type="plasmid" evidence="3 4">
    <name>pOC5aB</name>
</geneLocation>
<dbReference type="InterPro" id="IPR013975">
    <property type="entry name" value="Tscrpt_reg_BetR_N"/>
</dbReference>
<protein>
    <recommendedName>
        <fullName evidence="2">Response regulatory domain-containing protein</fullName>
    </recommendedName>
</protein>
<evidence type="ECO:0000313" key="4">
    <source>
        <dbReference type="Proteomes" id="UP000663901"/>
    </source>
</evidence>
<feature type="domain" description="Response regulatory" evidence="2">
    <location>
        <begin position="137"/>
        <end position="254"/>
    </location>
</feature>
<reference evidence="3" key="1">
    <citation type="submission" date="2020-07" db="EMBL/GenBank/DDBJ databases">
        <title>Genome Sequences for Panteoa spp. that cause Center Rot in Onions.</title>
        <authorList>
            <person name="Asselin J.A."/>
            <person name="Helmann T."/>
            <person name="Beer S."/>
            <person name="Stodghill P."/>
        </authorList>
    </citation>
    <scope>NUCLEOTIDE SEQUENCE</scope>
    <source>
        <strain evidence="3">OC5a</strain>
        <plasmid evidence="3">pOC5aB</plasmid>
    </source>
</reference>
<dbReference type="PROSITE" id="PS50110">
    <property type="entry name" value="RESPONSE_REGULATORY"/>
    <property type="match status" value="1"/>
</dbReference>
<dbReference type="AlphaFoldDB" id="A0A8A4K9Y5"/>
<sequence>MSQSNINRDRILSVFDRKGIAKRKRASLMAEILNVHNQTARQKLDLRRGISYEELKRVYAYFNEPLDNFRGYNGLFIVNERHMRCNVEVIEEELDFFEPDTDYAFKRNGLFIINPKARQFGREARKVKKIDLLPSPRIAILDNDEKQTDMLTDLTNRLGIEARVFVKEDELLRDIKRNTYECYVLEWKLEGGGTTEQTLSALRKADEKVPVLLFTGHVSEHENVIGDLIIDYAVELVEKPARMKILSSQLIRHLFY</sequence>
<organism evidence="3 4">
    <name type="scientific">Pantoea ananas</name>
    <name type="common">Erwinia uredovora</name>
    <dbReference type="NCBI Taxonomy" id="553"/>
    <lineage>
        <taxon>Bacteria</taxon>
        <taxon>Pseudomonadati</taxon>
        <taxon>Pseudomonadota</taxon>
        <taxon>Gammaproteobacteria</taxon>
        <taxon>Enterobacterales</taxon>
        <taxon>Erwiniaceae</taxon>
        <taxon>Pantoea</taxon>
    </lineage>
</organism>
<proteinExistence type="predicted"/>
<dbReference type="EMBL" id="CP059085">
    <property type="protein sequence ID" value="QTC48494.1"/>
    <property type="molecule type" value="Genomic_DNA"/>
</dbReference>
<dbReference type="RefSeq" id="WP_207806786.1">
    <property type="nucleotide sequence ID" value="NZ_CP059085.1"/>
</dbReference>
<evidence type="ECO:0000259" key="2">
    <source>
        <dbReference type="PROSITE" id="PS50110"/>
    </source>
</evidence>
<dbReference type="GO" id="GO:0000160">
    <property type="term" value="P:phosphorelay signal transduction system"/>
    <property type="evidence" value="ECO:0007669"/>
    <property type="project" value="InterPro"/>
</dbReference>
<dbReference type="InterPro" id="IPR011006">
    <property type="entry name" value="CheY-like_superfamily"/>
</dbReference>
<keyword evidence="3" id="KW-0614">Plasmid</keyword>
<dbReference type="SUPFAM" id="SSF52172">
    <property type="entry name" value="CheY-like"/>
    <property type="match status" value="1"/>
</dbReference>
<dbReference type="InterPro" id="IPR001789">
    <property type="entry name" value="Sig_transdc_resp-reg_receiver"/>
</dbReference>